<organism evidence="2 3">
    <name type="scientific">Geothermobacter ehrlichii</name>
    <dbReference type="NCBI Taxonomy" id="213224"/>
    <lineage>
        <taxon>Bacteria</taxon>
        <taxon>Pseudomonadati</taxon>
        <taxon>Thermodesulfobacteriota</taxon>
        <taxon>Desulfuromonadia</taxon>
        <taxon>Desulfuromonadales</taxon>
        <taxon>Geothermobacteraceae</taxon>
        <taxon>Geothermobacter</taxon>
    </lineage>
</organism>
<protein>
    <submittedName>
        <fullName evidence="2">Glycosyltransferase involved in cell wall biosynthesis</fullName>
    </submittedName>
</protein>
<evidence type="ECO:0000313" key="3">
    <source>
        <dbReference type="Proteomes" id="UP000324159"/>
    </source>
</evidence>
<name>A0A5D3WR34_9BACT</name>
<dbReference type="PANTHER" id="PTHR43685:SF11">
    <property type="entry name" value="GLYCOSYLTRANSFERASE TAGX-RELATED"/>
    <property type="match status" value="1"/>
</dbReference>
<reference evidence="2 3" key="1">
    <citation type="submission" date="2019-07" db="EMBL/GenBank/DDBJ databases">
        <title>Genomic Encyclopedia of Type Strains, Phase IV (KMG-IV): sequencing the most valuable type-strain genomes for metagenomic binning, comparative biology and taxonomic classification.</title>
        <authorList>
            <person name="Goeker M."/>
        </authorList>
    </citation>
    <scope>NUCLEOTIDE SEQUENCE [LARGE SCALE GENOMIC DNA]</scope>
    <source>
        <strain evidence="2 3">SS015</strain>
    </source>
</reference>
<comment type="caution">
    <text evidence="2">The sequence shown here is derived from an EMBL/GenBank/DDBJ whole genome shotgun (WGS) entry which is preliminary data.</text>
</comment>
<dbReference type="Pfam" id="PF00535">
    <property type="entry name" value="Glycos_transf_2"/>
    <property type="match status" value="1"/>
</dbReference>
<accession>A0A5D3WR34</accession>
<gene>
    <name evidence="2" type="ORF">EDC39_101209</name>
</gene>
<dbReference type="EMBL" id="VNIB01000001">
    <property type="protein sequence ID" value="TYP00049.1"/>
    <property type="molecule type" value="Genomic_DNA"/>
</dbReference>
<dbReference type="GO" id="GO:0016740">
    <property type="term" value="F:transferase activity"/>
    <property type="evidence" value="ECO:0007669"/>
    <property type="project" value="UniProtKB-KW"/>
</dbReference>
<keyword evidence="3" id="KW-1185">Reference proteome</keyword>
<dbReference type="SUPFAM" id="SSF53448">
    <property type="entry name" value="Nucleotide-diphospho-sugar transferases"/>
    <property type="match status" value="1"/>
</dbReference>
<dbReference type="RefSeq" id="WP_187426580.1">
    <property type="nucleotide sequence ID" value="NZ_VNIB01000001.1"/>
</dbReference>
<evidence type="ECO:0000259" key="1">
    <source>
        <dbReference type="Pfam" id="PF00535"/>
    </source>
</evidence>
<dbReference type="InterPro" id="IPR029044">
    <property type="entry name" value="Nucleotide-diphossugar_trans"/>
</dbReference>
<dbReference type="Proteomes" id="UP000324159">
    <property type="component" value="Unassembled WGS sequence"/>
</dbReference>
<feature type="domain" description="Glycosyltransferase 2-like" evidence="1">
    <location>
        <begin position="5"/>
        <end position="122"/>
    </location>
</feature>
<sequence>MKRFSIITVSLNEEESIRRTCESICSQEFDDYEWIVIDGGSTDRTLDILNEYGHKISHMSSEPDDGIYDAMNKGVERASGDYLVFMNAGDSFYDTRALGLVSEAPEKDILYGDFMCVAVDGRSFVKKFPDVLPKDFLVGNMLPHQASFFKRDLFARYGGYDTSYRIAGDYELFVRFLYANGASSWHVPHVVAVFGTDGISSDRAYKKLRRIENHRVRKRYFPWSLYGLKRIENELKIRFFNR</sequence>
<proteinExistence type="predicted"/>
<keyword evidence="2" id="KW-0808">Transferase</keyword>
<dbReference type="InterPro" id="IPR050834">
    <property type="entry name" value="Glycosyltransf_2"/>
</dbReference>
<evidence type="ECO:0000313" key="2">
    <source>
        <dbReference type="EMBL" id="TYP00049.1"/>
    </source>
</evidence>
<dbReference type="InterPro" id="IPR001173">
    <property type="entry name" value="Glyco_trans_2-like"/>
</dbReference>
<dbReference type="CDD" id="cd06433">
    <property type="entry name" value="GT_2_WfgS_like"/>
    <property type="match status" value="1"/>
</dbReference>
<dbReference type="Gene3D" id="3.90.550.10">
    <property type="entry name" value="Spore Coat Polysaccharide Biosynthesis Protein SpsA, Chain A"/>
    <property type="match status" value="1"/>
</dbReference>
<dbReference type="AlphaFoldDB" id="A0A5D3WR34"/>
<dbReference type="PANTHER" id="PTHR43685">
    <property type="entry name" value="GLYCOSYLTRANSFERASE"/>
    <property type="match status" value="1"/>
</dbReference>